<dbReference type="GO" id="GO:0006260">
    <property type="term" value="P:DNA replication"/>
    <property type="evidence" value="ECO:0007669"/>
    <property type="project" value="InterPro"/>
</dbReference>
<feature type="non-terminal residue" evidence="2">
    <location>
        <position position="40"/>
    </location>
</feature>
<dbReference type="GO" id="GO:0008408">
    <property type="term" value="F:3'-5' exonuclease activity"/>
    <property type="evidence" value="ECO:0007669"/>
    <property type="project" value="InterPro"/>
</dbReference>
<comment type="caution">
    <text evidence="2">The sequence shown here is derived from an EMBL/GenBank/DDBJ whole genome shotgun (WGS) entry which is preliminary data.</text>
</comment>
<protein>
    <recommendedName>
        <fullName evidence="1">DNA polymerase III beta sliding clamp N-terminal domain-containing protein</fullName>
    </recommendedName>
</protein>
<dbReference type="SUPFAM" id="SSF55979">
    <property type="entry name" value="DNA clamp"/>
    <property type="match status" value="1"/>
</dbReference>
<dbReference type="Pfam" id="PF00712">
    <property type="entry name" value="DNA_pol3_beta"/>
    <property type="match status" value="1"/>
</dbReference>
<evidence type="ECO:0000313" key="2">
    <source>
        <dbReference type="EMBL" id="OOP62734.1"/>
    </source>
</evidence>
<keyword evidence="3" id="KW-1185">Reference proteome</keyword>
<proteinExistence type="predicted"/>
<gene>
    <name evidence="2" type="ORF">BWZ43_25580</name>
</gene>
<evidence type="ECO:0000313" key="3">
    <source>
        <dbReference type="Proteomes" id="UP000189761"/>
    </source>
</evidence>
<sequence>MKFSIQRDRLIQSVQDVMKAISPRTTIPILTGIKITATSE</sequence>
<dbReference type="InterPro" id="IPR046938">
    <property type="entry name" value="DNA_clamp_sf"/>
</dbReference>
<dbReference type="AlphaFoldDB" id="A0A8E2I2J3"/>
<dbReference type="GO" id="GO:0003677">
    <property type="term" value="F:DNA binding"/>
    <property type="evidence" value="ECO:0007669"/>
    <property type="project" value="InterPro"/>
</dbReference>
<dbReference type="GO" id="GO:0003887">
    <property type="term" value="F:DNA-directed DNA polymerase activity"/>
    <property type="evidence" value="ECO:0007669"/>
    <property type="project" value="InterPro"/>
</dbReference>
<dbReference type="Gene3D" id="3.10.150.10">
    <property type="entry name" value="DNA Polymerase III, subunit A, domain 2"/>
    <property type="match status" value="1"/>
</dbReference>
<name>A0A8E2I2J3_9BACI</name>
<evidence type="ECO:0000259" key="1">
    <source>
        <dbReference type="Pfam" id="PF00712"/>
    </source>
</evidence>
<organism evidence="2 3">
    <name type="scientific">Heyndrickxia oleronia</name>
    <dbReference type="NCBI Taxonomy" id="38875"/>
    <lineage>
        <taxon>Bacteria</taxon>
        <taxon>Bacillati</taxon>
        <taxon>Bacillota</taxon>
        <taxon>Bacilli</taxon>
        <taxon>Bacillales</taxon>
        <taxon>Bacillaceae</taxon>
        <taxon>Heyndrickxia</taxon>
    </lineage>
</organism>
<accession>A0A8E2I2J3</accession>
<feature type="domain" description="DNA polymerase III beta sliding clamp N-terminal" evidence="1">
    <location>
        <begin position="1"/>
        <end position="39"/>
    </location>
</feature>
<dbReference type="EMBL" id="MTLA01000551">
    <property type="protein sequence ID" value="OOP62734.1"/>
    <property type="molecule type" value="Genomic_DNA"/>
</dbReference>
<reference evidence="2 3" key="1">
    <citation type="submission" date="2017-01" db="EMBL/GenBank/DDBJ databases">
        <title>Draft genome sequence of Bacillus oleronius.</title>
        <authorList>
            <person name="Allam M."/>
        </authorList>
    </citation>
    <scope>NUCLEOTIDE SEQUENCE [LARGE SCALE GENOMIC DNA]</scope>
    <source>
        <strain evidence="2 3">DSM 9356</strain>
    </source>
</reference>
<dbReference type="InterPro" id="IPR022634">
    <property type="entry name" value="DNA_polIII_beta_N"/>
</dbReference>
<dbReference type="GO" id="GO:0009360">
    <property type="term" value="C:DNA polymerase III complex"/>
    <property type="evidence" value="ECO:0007669"/>
    <property type="project" value="InterPro"/>
</dbReference>
<dbReference type="Proteomes" id="UP000189761">
    <property type="component" value="Unassembled WGS sequence"/>
</dbReference>